<dbReference type="GO" id="GO:0031167">
    <property type="term" value="P:rRNA methylation"/>
    <property type="evidence" value="ECO:0007669"/>
    <property type="project" value="InterPro"/>
</dbReference>
<name>A0A976QSH6_THEOR</name>
<evidence type="ECO:0000256" key="2">
    <source>
        <dbReference type="ARBA" id="ARBA00022679"/>
    </source>
</evidence>
<dbReference type="PANTHER" id="PTHR43542:SF1">
    <property type="entry name" value="METHYLTRANSFERASE"/>
    <property type="match status" value="1"/>
</dbReference>
<dbReference type="InterPro" id="IPR004398">
    <property type="entry name" value="RNA_MeTrfase_RsmD"/>
</dbReference>
<evidence type="ECO:0008006" key="5">
    <source>
        <dbReference type="Google" id="ProtNLM"/>
    </source>
</evidence>
<dbReference type="Proteomes" id="UP000244803">
    <property type="component" value="Chromosome 4"/>
</dbReference>
<protein>
    <recommendedName>
        <fullName evidence="5">Methyltransferase</fullName>
    </recommendedName>
</protein>
<evidence type="ECO:0000313" key="4">
    <source>
        <dbReference type="Proteomes" id="UP000244803"/>
    </source>
</evidence>
<dbReference type="EMBL" id="CP056067">
    <property type="protein sequence ID" value="UKJ89408.2"/>
    <property type="molecule type" value="Genomic_DNA"/>
</dbReference>
<dbReference type="SUPFAM" id="SSF53335">
    <property type="entry name" value="S-adenosyl-L-methionine-dependent methyltransferases"/>
    <property type="match status" value="1"/>
</dbReference>
<dbReference type="AlphaFoldDB" id="A0A976QSH6"/>
<dbReference type="Pfam" id="PF03602">
    <property type="entry name" value="Cons_hypoth95"/>
    <property type="match status" value="1"/>
</dbReference>
<dbReference type="InterPro" id="IPR029063">
    <property type="entry name" value="SAM-dependent_MTases_sf"/>
</dbReference>
<evidence type="ECO:0000256" key="1">
    <source>
        <dbReference type="ARBA" id="ARBA00022603"/>
    </source>
</evidence>
<reference evidence="3" key="1">
    <citation type="submission" date="2022-07" db="EMBL/GenBank/DDBJ databases">
        <title>Evaluation of T. orientalis genome assembly methods using nanopore sequencing and analysis of variation between genomes.</title>
        <authorList>
            <person name="Yam J."/>
            <person name="Micallef M.L."/>
            <person name="Liu M."/>
            <person name="Djordjevic S.P."/>
            <person name="Bogema D.R."/>
            <person name="Jenkins C."/>
        </authorList>
    </citation>
    <scope>NUCLEOTIDE SEQUENCE</scope>
    <source>
        <strain evidence="3">Fish Creek</strain>
    </source>
</reference>
<keyword evidence="2" id="KW-0808">Transferase</keyword>
<keyword evidence="1" id="KW-0489">Methyltransferase</keyword>
<gene>
    <name evidence="3" type="ORF">MACJ_002658</name>
</gene>
<organism evidence="3 4">
    <name type="scientific">Theileria orientalis</name>
    <dbReference type="NCBI Taxonomy" id="68886"/>
    <lineage>
        <taxon>Eukaryota</taxon>
        <taxon>Sar</taxon>
        <taxon>Alveolata</taxon>
        <taxon>Apicomplexa</taxon>
        <taxon>Aconoidasida</taxon>
        <taxon>Piroplasmida</taxon>
        <taxon>Theileriidae</taxon>
        <taxon>Theileria</taxon>
    </lineage>
</organism>
<dbReference type="CDD" id="cd02440">
    <property type="entry name" value="AdoMet_MTases"/>
    <property type="match status" value="1"/>
</dbReference>
<dbReference type="GO" id="GO:0008168">
    <property type="term" value="F:methyltransferase activity"/>
    <property type="evidence" value="ECO:0007669"/>
    <property type="project" value="UniProtKB-KW"/>
</dbReference>
<dbReference type="PANTHER" id="PTHR43542">
    <property type="entry name" value="METHYLTRANSFERASE"/>
    <property type="match status" value="1"/>
</dbReference>
<dbReference type="OrthoDB" id="3548at2759"/>
<dbReference type="Gene3D" id="3.40.50.150">
    <property type="entry name" value="Vaccinia Virus protein VP39"/>
    <property type="match status" value="1"/>
</dbReference>
<accession>A0A976QSH6</accession>
<evidence type="ECO:0000313" key="3">
    <source>
        <dbReference type="EMBL" id="UKJ89408.2"/>
    </source>
</evidence>
<proteinExistence type="predicted"/>
<sequence>MFKYDEKLTIDRSISKNFKTRYKLQHFPKKQGVTRDGAYKFCSNLRICGGSIRGRKLCIPPVYIRPVMSRVKISVFNFLKSLSLFSIDKTTNVIDLYCGTGSLGLESLSYGSDKCTFVDISLKCLKAVNLNTIKCGFQDKCRIIRSDAIELINSPYLYNINEKFDLMFVAPPYEEVIYSDLLQYISECKILNDNAIVVVEYPKELSFLPHIINDKLFGVKNKKYGRTVIAMYMYNPSENRKHLVERGKKSFMPKVGSSKKLKTAKSVREDVLVY</sequence>